<name>A0A1D1ZJ16_9ARAE</name>
<gene>
    <name evidence="2" type="primary">AtMg00120_0</name>
    <name evidence="2" type="ORF">g.116497</name>
</gene>
<protein>
    <submittedName>
        <fullName evidence="2">Putative mitochondrial protein AtMg00120</fullName>
    </submittedName>
</protein>
<accession>A0A1D1ZJ16</accession>
<feature type="non-terminal residue" evidence="2">
    <location>
        <position position="123"/>
    </location>
</feature>
<evidence type="ECO:0000313" key="2">
    <source>
        <dbReference type="EMBL" id="JAT66918.1"/>
    </source>
</evidence>
<dbReference type="InterPro" id="IPR026960">
    <property type="entry name" value="RVT-Znf"/>
</dbReference>
<proteinExistence type="predicted"/>
<reference evidence="2" key="1">
    <citation type="submission" date="2015-07" db="EMBL/GenBank/DDBJ databases">
        <title>Transcriptome Assembly of Anthurium amnicola.</title>
        <authorList>
            <person name="Suzuki J."/>
        </authorList>
    </citation>
    <scope>NUCLEOTIDE SEQUENCE</scope>
</reference>
<feature type="domain" description="Reverse transcriptase zinc-binding" evidence="1">
    <location>
        <begin position="29"/>
        <end position="113"/>
    </location>
</feature>
<dbReference type="Pfam" id="PF13966">
    <property type="entry name" value="zf-RVT"/>
    <property type="match status" value="1"/>
</dbReference>
<sequence>MHDLWPLITDIDVANSSGGLQWKHNNGVWSTKNAWEATRKVGSKVGWCNLVWASPTVHEFSIIAWQAVLGELATCDNLQRKGINLASFCVLCTKGEDSIDHLFFNCTYSFWIWTKILKRLGLM</sequence>
<dbReference type="EMBL" id="GDJX01001018">
    <property type="protein sequence ID" value="JAT66918.1"/>
    <property type="molecule type" value="Transcribed_RNA"/>
</dbReference>
<organism evidence="2">
    <name type="scientific">Anthurium amnicola</name>
    <dbReference type="NCBI Taxonomy" id="1678845"/>
    <lineage>
        <taxon>Eukaryota</taxon>
        <taxon>Viridiplantae</taxon>
        <taxon>Streptophyta</taxon>
        <taxon>Embryophyta</taxon>
        <taxon>Tracheophyta</taxon>
        <taxon>Spermatophyta</taxon>
        <taxon>Magnoliopsida</taxon>
        <taxon>Liliopsida</taxon>
        <taxon>Araceae</taxon>
        <taxon>Pothoideae</taxon>
        <taxon>Potheae</taxon>
        <taxon>Anthurium</taxon>
    </lineage>
</organism>
<dbReference type="AlphaFoldDB" id="A0A1D1ZJ16"/>
<evidence type="ECO:0000259" key="1">
    <source>
        <dbReference type="Pfam" id="PF13966"/>
    </source>
</evidence>